<evidence type="ECO:0000313" key="5">
    <source>
        <dbReference type="EMBL" id="WOC12183.1"/>
    </source>
</evidence>
<accession>A0AA97CWM0</accession>
<proteinExistence type="inferred from homology"/>
<dbReference type="NCBIfam" id="TIGR03971">
    <property type="entry name" value="SDR_subfam_1"/>
    <property type="match status" value="1"/>
</dbReference>
<organism evidence="5">
    <name type="scientific">Gordonia sp. MP11Mi</name>
    <dbReference type="NCBI Taxonomy" id="3022769"/>
    <lineage>
        <taxon>Bacteria</taxon>
        <taxon>Bacillati</taxon>
        <taxon>Actinomycetota</taxon>
        <taxon>Actinomycetes</taxon>
        <taxon>Mycobacteriales</taxon>
        <taxon>Gordoniaceae</taxon>
        <taxon>Gordonia</taxon>
    </lineage>
</organism>
<dbReference type="AlphaFoldDB" id="A0AA97CWM0"/>
<sequence>MGSLDGKVAFITGAGRGQGRSHAVRLAAEGADIIAVDVLGPLDLVNYPQSNDEDRAETIRLVEEQGRKIVFNKADVGNFDQLKAAFDDGYDKLGRVDIIMANAGVYAVAIGEEKDPVAIFMETIRVNLLGVRNTVHVAVDKMIEQGDGGSILMTSSTQGTSGRGADGSAAMEGYCSSKHGVVGLMRAYANWLAKHNIRVNVIQPTGVDTTFINNDAVAAWITGDASNAGALSNLLDVEIMQPEDVSEAVAWLASPAAKYVTGILLPVDAGFGVR</sequence>
<dbReference type="GO" id="GO:0016491">
    <property type="term" value="F:oxidoreductase activity"/>
    <property type="evidence" value="ECO:0007669"/>
    <property type="project" value="UniProtKB-KW"/>
</dbReference>
<dbReference type="PANTHER" id="PTHR43180:SF33">
    <property type="entry name" value="15-HYDROXYPROSTAGLANDIN DEHYDROGENASE [NAD(+)]-LIKE"/>
    <property type="match status" value="1"/>
</dbReference>
<dbReference type="CDD" id="cd05233">
    <property type="entry name" value="SDR_c"/>
    <property type="match status" value="1"/>
</dbReference>
<protein>
    <submittedName>
        <fullName evidence="5">Oxidoreductase</fullName>
        <ecNumber evidence="5">1.-.-.-</ecNumber>
    </submittedName>
</protein>
<dbReference type="InterPro" id="IPR023985">
    <property type="entry name" value="SDR_subfam_1"/>
</dbReference>
<dbReference type="EC" id="1.-.-.-" evidence="5"/>
<keyword evidence="2 5" id="KW-0560">Oxidoreductase</keyword>
<evidence type="ECO:0000256" key="4">
    <source>
        <dbReference type="RuleBase" id="RU000363"/>
    </source>
</evidence>
<evidence type="ECO:0000256" key="2">
    <source>
        <dbReference type="ARBA" id="ARBA00023002"/>
    </source>
</evidence>
<dbReference type="FunFam" id="3.40.50.720:FF:000084">
    <property type="entry name" value="Short-chain dehydrogenase reductase"/>
    <property type="match status" value="1"/>
</dbReference>
<reference evidence="5" key="1">
    <citation type="submission" date="2023-06" db="EMBL/GenBank/DDBJ databases">
        <title>Gordonia sp. nov. and Pseudochrobactrum sp. nov., two species isolated from the burying beetle Nicrophorus vespilloides.</title>
        <authorList>
            <person name="Poehlein A."/>
            <person name="Guzman J."/>
            <person name="Daniel R."/>
            <person name="Vilcinskas A."/>
        </authorList>
    </citation>
    <scope>NUCLEOTIDE SEQUENCE</scope>
    <source>
        <strain evidence="5">MP11Mi</strain>
    </source>
</reference>
<dbReference type="InterPro" id="IPR036291">
    <property type="entry name" value="NAD(P)-bd_dom_sf"/>
</dbReference>
<dbReference type="EMBL" id="CP128986">
    <property type="protein sequence ID" value="WOC12183.1"/>
    <property type="molecule type" value="Genomic_DNA"/>
</dbReference>
<dbReference type="PRINTS" id="PR00081">
    <property type="entry name" value="GDHRDH"/>
</dbReference>
<dbReference type="NCBIfam" id="NF009467">
    <property type="entry name" value="PRK12826.1-3"/>
    <property type="match status" value="1"/>
</dbReference>
<dbReference type="InterPro" id="IPR002347">
    <property type="entry name" value="SDR_fam"/>
</dbReference>
<name>A0AA97CWM0_9ACTN</name>
<dbReference type="PANTHER" id="PTHR43180">
    <property type="entry name" value="3-OXOACYL-(ACYL-CARRIER-PROTEIN) REDUCTASE (AFU_ORTHOLOGUE AFUA_6G11210)"/>
    <property type="match status" value="1"/>
</dbReference>
<evidence type="ECO:0000256" key="1">
    <source>
        <dbReference type="ARBA" id="ARBA00006484"/>
    </source>
</evidence>
<dbReference type="InterPro" id="IPR020904">
    <property type="entry name" value="Sc_DH/Rdtase_CS"/>
</dbReference>
<dbReference type="Gene3D" id="3.40.50.720">
    <property type="entry name" value="NAD(P)-binding Rossmann-like Domain"/>
    <property type="match status" value="1"/>
</dbReference>
<keyword evidence="3" id="KW-0520">NAD</keyword>
<dbReference type="PRINTS" id="PR00080">
    <property type="entry name" value="SDRFAMILY"/>
</dbReference>
<dbReference type="PROSITE" id="PS00061">
    <property type="entry name" value="ADH_SHORT"/>
    <property type="match status" value="1"/>
</dbReference>
<gene>
    <name evidence="5" type="ORF">MP11Mi_12650</name>
</gene>
<dbReference type="RefSeq" id="WP_420041434.1">
    <property type="nucleotide sequence ID" value="NZ_CP128986.1"/>
</dbReference>
<dbReference type="SUPFAM" id="SSF51735">
    <property type="entry name" value="NAD(P)-binding Rossmann-fold domains"/>
    <property type="match status" value="1"/>
</dbReference>
<comment type="similarity">
    <text evidence="1 4">Belongs to the short-chain dehydrogenases/reductases (SDR) family.</text>
</comment>
<evidence type="ECO:0000256" key="3">
    <source>
        <dbReference type="ARBA" id="ARBA00023027"/>
    </source>
</evidence>
<dbReference type="Pfam" id="PF00106">
    <property type="entry name" value="adh_short"/>
    <property type="match status" value="1"/>
</dbReference>